<dbReference type="EMBL" id="VFPM01000002">
    <property type="protein sequence ID" value="TQM62509.1"/>
    <property type="molecule type" value="Genomic_DNA"/>
</dbReference>
<protein>
    <recommendedName>
        <fullName evidence="3">Endonuclease/exonuclease/phosphatase family protein</fullName>
    </recommendedName>
</protein>
<sequence length="368" mass="39014">MTYHLFHHNMENYAGGPAPRQQLYQQAYARTRAAATILTPPQILAAGFTELRNWDRTMHSLDTALVGALDPGLRMLAVIACGASALGNKEYLGIAIGRPGGAGTAFNVHSVGRVRFTVTGQQSRPIHDYFPPAPKDWTVIGPTAGLQQWGASSGADSTPDYRYPVYVVGSIGPQTAVGARVPRTTTLAKAARPSTVIAVAWIHNRYKGSADSSSARDSKAAAERLIAMQQLPTVVKAIMSENPFTPDYVFIGGDFNSPANQEPGHQYIGTDRVARLRTFSASAPPLLSPPGFFGPGSVLVPGGPATAQWKGGTTRGGNLYDYWFMGQGATAPPWPAGFPVPSACMAPVTARGAPIELSDHAATFLEVL</sequence>
<dbReference type="RefSeq" id="WP_141844594.1">
    <property type="nucleotide sequence ID" value="NZ_VFPM01000002.1"/>
</dbReference>
<keyword evidence="2" id="KW-1185">Reference proteome</keyword>
<dbReference type="Proteomes" id="UP000316747">
    <property type="component" value="Unassembled WGS sequence"/>
</dbReference>
<organism evidence="1 2">
    <name type="scientific">Humibacillus xanthopallidus</name>
    <dbReference type="NCBI Taxonomy" id="412689"/>
    <lineage>
        <taxon>Bacteria</taxon>
        <taxon>Bacillati</taxon>
        <taxon>Actinomycetota</taxon>
        <taxon>Actinomycetes</taxon>
        <taxon>Micrococcales</taxon>
        <taxon>Intrasporangiaceae</taxon>
        <taxon>Humibacillus</taxon>
    </lineage>
</organism>
<name>A0A543HW92_9MICO</name>
<dbReference type="SUPFAM" id="SSF56219">
    <property type="entry name" value="DNase I-like"/>
    <property type="match status" value="1"/>
</dbReference>
<evidence type="ECO:0000313" key="2">
    <source>
        <dbReference type="Proteomes" id="UP000316747"/>
    </source>
</evidence>
<reference evidence="1 2" key="1">
    <citation type="submission" date="2019-06" db="EMBL/GenBank/DDBJ databases">
        <title>Genome sequencing of plant associated microbes to promote plant fitness in Sorghum bicolor and Oryza sativa.</title>
        <authorList>
            <person name="Coleman-Derr D."/>
        </authorList>
    </citation>
    <scope>NUCLEOTIDE SEQUENCE [LARGE SCALE GENOMIC DNA]</scope>
    <source>
        <strain evidence="1 2">KV-663</strain>
    </source>
</reference>
<evidence type="ECO:0000313" key="1">
    <source>
        <dbReference type="EMBL" id="TQM62509.1"/>
    </source>
</evidence>
<dbReference type="InterPro" id="IPR036691">
    <property type="entry name" value="Endo/exonu/phosph_ase_sf"/>
</dbReference>
<dbReference type="AlphaFoldDB" id="A0A543HW92"/>
<evidence type="ECO:0008006" key="3">
    <source>
        <dbReference type="Google" id="ProtNLM"/>
    </source>
</evidence>
<dbReference type="OrthoDB" id="9554268at2"/>
<gene>
    <name evidence="1" type="ORF">FBY41_2543</name>
</gene>
<proteinExistence type="predicted"/>
<comment type="caution">
    <text evidence="1">The sequence shown here is derived from an EMBL/GenBank/DDBJ whole genome shotgun (WGS) entry which is preliminary data.</text>
</comment>
<accession>A0A543HW92</accession>